<sequence length="432" mass="49275">MNLIIFGLHYQKTPLTIRERAAFRSSEMEQAYARLLQSQCIEGGVILSTCNRSQLICHVSDLSAAATTLFQFYLDFFHFSKDELSPYCQTLTSREAVSHFFETCCGLNSLVLGEDQILGQVKEAWFNARDFQATNKVLNRLFQEGITLGKKVRAETKISETPLSVASIAVRMGEQFFTDLSGKRALVIGRGEMARLALNHLGDTAVSEIYVSSRQSLILSDLEKRRRLIPVSYEDRYRIAAGVDWVISATAAPHIVFEKNAFLREYRGHPLLLTDIALPRDIDPALSKEPTIQLYDLDMLETVAQEGMERRYSHLSLIRQRLNETMKQFEEWWHCLPVFPRIQAIQEYSHALTTGELKQLFQQMPHLTPRDQEQITAFVFSLTKKMWRTPIHQLKQEGLEGRGEAAGALLDRLLNQPESHEDILPALKGESQ</sequence>
<feature type="binding site" evidence="8">
    <location>
        <begin position="189"/>
        <end position="194"/>
    </location>
    <ligand>
        <name>NADP(+)</name>
        <dbReference type="ChEBI" id="CHEBI:58349"/>
    </ligand>
</feature>
<feature type="site" description="Important for activity" evidence="8">
    <location>
        <position position="99"/>
    </location>
</feature>
<dbReference type="InterPro" id="IPR036343">
    <property type="entry name" value="GluRdtase_N_sf"/>
</dbReference>
<feature type="binding site" evidence="8">
    <location>
        <begin position="49"/>
        <end position="52"/>
    </location>
    <ligand>
        <name>substrate</name>
    </ligand>
</feature>
<dbReference type="InterPro" id="IPR036453">
    <property type="entry name" value="GluRdtase_dimer_dom_sf"/>
</dbReference>
<evidence type="ECO:0000259" key="11">
    <source>
        <dbReference type="Pfam" id="PF01488"/>
    </source>
</evidence>
<protein>
    <recommendedName>
        <fullName evidence="3 8">Glutamyl-tRNA reductase</fullName>
        <shortName evidence="8">GluTR</shortName>
        <ecNumber evidence="3 8">1.2.1.70</ecNumber>
    </recommendedName>
</protein>
<keyword evidence="5 8" id="KW-0560">Oxidoreductase</keyword>
<keyword evidence="6 8" id="KW-0627">Porphyrin biosynthesis</keyword>
<dbReference type="Pfam" id="PF00745">
    <property type="entry name" value="GlutR_dimer"/>
    <property type="match status" value="1"/>
</dbReference>
<feature type="active site" description="Nucleophile" evidence="8">
    <location>
        <position position="50"/>
    </location>
</feature>
<comment type="function">
    <text evidence="8">Catalyzes the NADPH-dependent reduction of glutamyl-tRNA(Glu) to glutamate 1-semialdehyde (GSA).</text>
</comment>
<comment type="similarity">
    <text evidence="2 8 9">Belongs to the glutamyl-tRNA reductase family.</text>
</comment>
<dbReference type="NCBIfam" id="TIGR01035">
    <property type="entry name" value="hemA"/>
    <property type="match status" value="1"/>
</dbReference>
<dbReference type="Pfam" id="PF01488">
    <property type="entry name" value="Shikimate_DH"/>
    <property type="match status" value="1"/>
</dbReference>
<dbReference type="InterPro" id="IPR000343">
    <property type="entry name" value="4pyrrol_synth_GluRdtase"/>
</dbReference>
<name>A0ABU9VS55_9CLOT</name>
<feature type="domain" description="Quinate/shikimate 5-dehydrogenase/glutamyl-tRNA reductase" evidence="11">
    <location>
        <begin position="174"/>
        <end position="303"/>
    </location>
</feature>
<feature type="domain" description="Tetrapyrrole biosynthesis glutamyl-tRNA reductase dimerisation" evidence="10">
    <location>
        <begin position="323"/>
        <end position="414"/>
    </location>
</feature>
<dbReference type="CDD" id="cd05213">
    <property type="entry name" value="NAD_bind_Glutamyl_tRNA_reduct"/>
    <property type="match status" value="1"/>
</dbReference>
<evidence type="ECO:0000259" key="12">
    <source>
        <dbReference type="Pfam" id="PF05201"/>
    </source>
</evidence>
<comment type="domain">
    <text evidence="8">Possesses an unusual extended V-shaped dimeric structure with each monomer consisting of three distinct domains arranged along a curved 'spinal' alpha-helix. The N-terminal catalytic domain specifically recognizes the glutamate moiety of the substrate. The second domain is the NADPH-binding domain, and the third C-terminal domain is responsible for dimerization.</text>
</comment>
<dbReference type="SUPFAM" id="SSF51735">
    <property type="entry name" value="NAD(P)-binding Rossmann-fold domains"/>
    <property type="match status" value="1"/>
</dbReference>
<comment type="caution">
    <text evidence="13">The sequence shown here is derived from an EMBL/GenBank/DDBJ whole genome shotgun (WGS) entry which is preliminary data.</text>
</comment>
<keyword evidence="14" id="KW-1185">Reference proteome</keyword>
<dbReference type="SUPFAM" id="SSF69742">
    <property type="entry name" value="Glutamyl tRNA-reductase catalytic, N-terminal domain"/>
    <property type="match status" value="1"/>
</dbReference>
<proteinExistence type="inferred from homology"/>
<evidence type="ECO:0000256" key="3">
    <source>
        <dbReference type="ARBA" id="ARBA00012970"/>
    </source>
</evidence>
<dbReference type="GO" id="GO:0008883">
    <property type="term" value="F:glutamyl-tRNA reductase activity"/>
    <property type="evidence" value="ECO:0007669"/>
    <property type="project" value="UniProtKB-EC"/>
</dbReference>
<organism evidence="13 14">
    <name type="scientific">Anoxynatronum sibiricum</name>
    <dbReference type="NCBI Taxonomy" id="210623"/>
    <lineage>
        <taxon>Bacteria</taxon>
        <taxon>Bacillati</taxon>
        <taxon>Bacillota</taxon>
        <taxon>Clostridia</taxon>
        <taxon>Eubacteriales</taxon>
        <taxon>Clostridiaceae</taxon>
        <taxon>Anoxynatronum</taxon>
    </lineage>
</organism>
<evidence type="ECO:0000313" key="13">
    <source>
        <dbReference type="EMBL" id="MEN1759984.1"/>
    </source>
</evidence>
<evidence type="ECO:0000256" key="5">
    <source>
        <dbReference type="ARBA" id="ARBA00023002"/>
    </source>
</evidence>
<dbReference type="HAMAP" id="MF_00087">
    <property type="entry name" value="Glu_tRNA_reductase"/>
    <property type="match status" value="1"/>
</dbReference>
<evidence type="ECO:0000256" key="1">
    <source>
        <dbReference type="ARBA" id="ARBA00005059"/>
    </source>
</evidence>
<dbReference type="RefSeq" id="WP_343185308.1">
    <property type="nucleotide sequence ID" value="NZ_JBCITM010000004.1"/>
</dbReference>
<dbReference type="PANTHER" id="PTHR43013:SF1">
    <property type="entry name" value="GLUTAMYL-TRNA REDUCTASE"/>
    <property type="match status" value="1"/>
</dbReference>
<dbReference type="PIRSF" id="PIRSF000445">
    <property type="entry name" value="4pyrrol_synth_GluRdtase"/>
    <property type="match status" value="1"/>
</dbReference>
<dbReference type="SUPFAM" id="SSF69075">
    <property type="entry name" value="Glutamyl tRNA-reductase dimerization domain"/>
    <property type="match status" value="1"/>
</dbReference>
<evidence type="ECO:0000256" key="7">
    <source>
        <dbReference type="ARBA" id="ARBA00047464"/>
    </source>
</evidence>
<feature type="domain" description="Glutamyl-tRNA reductase N-terminal" evidence="12">
    <location>
        <begin position="7"/>
        <end position="156"/>
    </location>
</feature>
<evidence type="ECO:0000256" key="2">
    <source>
        <dbReference type="ARBA" id="ARBA00005916"/>
    </source>
</evidence>
<feature type="binding site" evidence="8">
    <location>
        <position position="120"/>
    </location>
    <ligand>
        <name>substrate</name>
    </ligand>
</feature>
<gene>
    <name evidence="8 13" type="primary">hemA</name>
    <name evidence="13" type="ORF">AAIG11_05850</name>
</gene>
<evidence type="ECO:0000256" key="8">
    <source>
        <dbReference type="HAMAP-Rule" id="MF_00087"/>
    </source>
</evidence>
<comment type="pathway">
    <text evidence="1 8 9">Porphyrin-containing compound metabolism; protoporphyrin-IX biosynthesis; 5-aminolevulinate from L-glutamyl-tRNA(Glu): step 1/2.</text>
</comment>
<evidence type="ECO:0000313" key="14">
    <source>
        <dbReference type="Proteomes" id="UP001407405"/>
    </source>
</evidence>
<accession>A0ABU9VS55</accession>
<evidence type="ECO:0000256" key="4">
    <source>
        <dbReference type="ARBA" id="ARBA00022857"/>
    </source>
</evidence>
<dbReference type="Pfam" id="PF05201">
    <property type="entry name" value="GlutR_N"/>
    <property type="match status" value="1"/>
</dbReference>
<dbReference type="PANTHER" id="PTHR43013">
    <property type="entry name" value="GLUTAMYL-TRNA REDUCTASE"/>
    <property type="match status" value="1"/>
</dbReference>
<evidence type="ECO:0000256" key="6">
    <source>
        <dbReference type="ARBA" id="ARBA00023244"/>
    </source>
</evidence>
<reference evidence="13 14" key="1">
    <citation type="submission" date="2024-04" db="EMBL/GenBank/DDBJ databases">
        <title>Genome sequencing and metabolic network reconstruction of aminoacids and betaine degradation by Anoxynatronum sibiricum.</title>
        <authorList>
            <person name="Detkova E.N."/>
            <person name="Boltjanskaja Y.V."/>
            <person name="Mardanov A.V."/>
            <person name="Kevbrin V."/>
        </authorList>
    </citation>
    <scope>NUCLEOTIDE SEQUENCE [LARGE SCALE GENOMIC DNA]</scope>
    <source>
        <strain evidence="13 14">Z-7981</strain>
    </source>
</reference>
<dbReference type="Gene3D" id="3.30.460.30">
    <property type="entry name" value="Glutamyl-tRNA reductase, N-terminal domain"/>
    <property type="match status" value="1"/>
</dbReference>
<dbReference type="InterPro" id="IPR006151">
    <property type="entry name" value="Shikm_DH/Glu-tRNA_Rdtase"/>
</dbReference>
<comment type="miscellaneous">
    <text evidence="8">During catalysis, the active site Cys acts as a nucleophile attacking the alpha-carbonyl group of tRNA-bound glutamate with the formation of a thioester intermediate between enzyme and glutamate, and the concomitant release of tRNA(Glu). The thioester intermediate is finally reduced by direct hydride transfer from NADPH, to form the product GSA.</text>
</comment>
<dbReference type="Gene3D" id="3.40.50.720">
    <property type="entry name" value="NAD(P)-binding Rossmann-like Domain"/>
    <property type="match status" value="1"/>
</dbReference>
<comment type="subunit">
    <text evidence="8">Homodimer.</text>
</comment>
<dbReference type="InterPro" id="IPR015895">
    <property type="entry name" value="4pyrrol_synth_GluRdtase_N"/>
</dbReference>
<dbReference type="InterPro" id="IPR036291">
    <property type="entry name" value="NAD(P)-bd_dom_sf"/>
</dbReference>
<evidence type="ECO:0000259" key="10">
    <source>
        <dbReference type="Pfam" id="PF00745"/>
    </source>
</evidence>
<feature type="binding site" evidence="8">
    <location>
        <position position="109"/>
    </location>
    <ligand>
        <name>substrate</name>
    </ligand>
</feature>
<comment type="catalytic activity">
    <reaction evidence="7 8 9">
        <text>(S)-4-amino-5-oxopentanoate + tRNA(Glu) + NADP(+) = L-glutamyl-tRNA(Glu) + NADPH + H(+)</text>
        <dbReference type="Rhea" id="RHEA:12344"/>
        <dbReference type="Rhea" id="RHEA-COMP:9663"/>
        <dbReference type="Rhea" id="RHEA-COMP:9680"/>
        <dbReference type="ChEBI" id="CHEBI:15378"/>
        <dbReference type="ChEBI" id="CHEBI:57501"/>
        <dbReference type="ChEBI" id="CHEBI:57783"/>
        <dbReference type="ChEBI" id="CHEBI:58349"/>
        <dbReference type="ChEBI" id="CHEBI:78442"/>
        <dbReference type="ChEBI" id="CHEBI:78520"/>
        <dbReference type="EC" id="1.2.1.70"/>
    </reaction>
</comment>
<dbReference type="EMBL" id="JBCITM010000004">
    <property type="protein sequence ID" value="MEN1759984.1"/>
    <property type="molecule type" value="Genomic_DNA"/>
</dbReference>
<keyword evidence="4 8" id="KW-0521">NADP</keyword>
<evidence type="ECO:0000256" key="9">
    <source>
        <dbReference type="RuleBase" id="RU000584"/>
    </source>
</evidence>
<dbReference type="Proteomes" id="UP001407405">
    <property type="component" value="Unassembled WGS sequence"/>
</dbReference>
<dbReference type="EC" id="1.2.1.70" evidence="3 8"/>
<feature type="binding site" evidence="8">
    <location>
        <begin position="114"/>
        <end position="116"/>
    </location>
    <ligand>
        <name>substrate</name>
    </ligand>
</feature>
<dbReference type="InterPro" id="IPR015896">
    <property type="entry name" value="4pyrrol_synth_GluRdtase_dimer"/>
</dbReference>